<name>A0A397J5U0_9GLOM</name>
<evidence type="ECO:0000313" key="2">
    <source>
        <dbReference type="Proteomes" id="UP000266861"/>
    </source>
</evidence>
<dbReference type="OrthoDB" id="2430302at2759"/>
<accession>A0A397J5U0</accession>
<evidence type="ECO:0000313" key="1">
    <source>
        <dbReference type="EMBL" id="RHZ81386.1"/>
    </source>
</evidence>
<reference evidence="1 2" key="1">
    <citation type="submission" date="2018-08" db="EMBL/GenBank/DDBJ databases">
        <title>Genome and evolution of the arbuscular mycorrhizal fungus Diversispora epigaea (formerly Glomus versiforme) and its bacterial endosymbionts.</title>
        <authorList>
            <person name="Sun X."/>
            <person name="Fei Z."/>
            <person name="Harrison M."/>
        </authorList>
    </citation>
    <scope>NUCLEOTIDE SEQUENCE [LARGE SCALE GENOMIC DNA]</scope>
    <source>
        <strain evidence="1 2">IT104</strain>
    </source>
</reference>
<dbReference type="AlphaFoldDB" id="A0A397J5U0"/>
<keyword evidence="2" id="KW-1185">Reference proteome</keyword>
<dbReference type="EMBL" id="PQFF01000112">
    <property type="protein sequence ID" value="RHZ81386.1"/>
    <property type="molecule type" value="Genomic_DNA"/>
</dbReference>
<comment type="caution">
    <text evidence="1">The sequence shown here is derived from an EMBL/GenBank/DDBJ whole genome shotgun (WGS) entry which is preliminary data.</text>
</comment>
<sequence length="117" mass="13611">MTQIEIINKDIEFYNVLQEIRTGHLSRRTKDIIQSKINTSNDPEKFYNTTRIVNTHQAAFNINQLLCSYLPFDHITNEPLTSTSEDTLDFENLTETNLSPHFKHSTNLPHITHLQEA</sequence>
<dbReference type="Proteomes" id="UP000266861">
    <property type="component" value="Unassembled WGS sequence"/>
</dbReference>
<proteinExistence type="predicted"/>
<protein>
    <submittedName>
        <fullName evidence="1">Uncharacterized protein</fullName>
    </submittedName>
</protein>
<organism evidence="1 2">
    <name type="scientific">Diversispora epigaea</name>
    <dbReference type="NCBI Taxonomy" id="1348612"/>
    <lineage>
        <taxon>Eukaryota</taxon>
        <taxon>Fungi</taxon>
        <taxon>Fungi incertae sedis</taxon>
        <taxon>Mucoromycota</taxon>
        <taxon>Glomeromycotina</taxon>
        <taxon>Glomeromycetes</taxon>
        <taxon>Diversisporales</taxon>
        <taxon>Diversisporaceae</taxon>
        <taxon>Diversispora</taxon>
    </lineage>
</organism>
<gene>
    <name evidence="1" type="ORF">Glove_120g184</name>
</gene>